<dbReference type="AlphaFoldDB" id="F2BY29"/>
<organism evidence="3 4">
    <name type="scientific">Dialister micraerophilus DSM 19965</name>
    <dbReference type="NCBI Taxonomy" id="888062"/>
    <lineage>
        <taxon>Bacteria</taxon>
        <taxon>Bacillati</taxon>
        <taxon>Bacillota</taxon>
        <taxon>Negativicutes</taxon>
        <taxon>Veillonellales</taxon>
        <taxon>Veillonellaceae</taxon>
        <taxon>Dialister</taxon>
    </lineage>
</organism>
<evidence type="ECO:0000313" key="4">
    <source>
        <dbReference type="Proteomes" id="UP000003503"/>
    </source>
</evidence>
<keyword evidence="4" id="KW-1185">Reference proteome</keyword>
<dbReference type="Proteomes" id="UP000003503">
    <property type="component" value="Unassembled WGS sequence"/>
</dbReference>
<dbReference type="STRING" id="888062.HMPREF9083_1097"/>
<keyword evidence="1" id="KW-0175">Coiled coil</keyword>
<dbReference type="InterPro" id="IPR027417">
    <property type="entry name" value="P-loop_NTPase"/>
</dbReference>
<gene>
    <name evidence="3" type="ORF">HMPREF9083_1097</name>
</gene>
<feature type="coiled-coil region" evidence="1">
    <location>
        <begin position="234"/>
        <end position="415"/>
    </location>
</feature>
<dbReference type="SUPFAM" id="SSF52540">
    <property type="entry name" value="P-loop containing nucleoside triphosphate hydrolases"/>
    <property type="match status" value="1"/>
</dbReference>
<name>F2BY29_9FIRM</name>
<comment type="caution">
    <text evidence="3">The sequence shown here is derived from an EMBL/GenBank/DDBJ whole genome shotgun (WGS) entry which is preliminary data.</text>
</comment>
<dbReference type="Gene3D" id="3.40.50.300">
    <property type="entry name" value="P-loop containing nucleotide triphosphate hydrolases"/>
    <property type="match status" value="1"/>
</dbReference>
<protein>
    <recommendedName>
        <fullName evidence="2">RecF/RecN/SMC N-terminal domain-containing protein</fullName>
    </recommendedName>
</protein>
<feature type="domain" description="RecF/RecN/SMC N-terminal" evidence="2">
    <location>
        <begin position="3"/>
        <end position="136"/>
    </location>
</feature>
<dbReference type="PANTHER" id="PTHR43977">
    <property type="entry name" value="STRUCTURAL MAINTENANCE OF CHROMOSOMES PROTEIN 3"/>
    <property type="match status" value="1"/>
</dbReference>
<dbReference type="Pfam" id="PF02463">
    <property type="entry name" value="SMC_N"/>
    <property type="match status" value="1"/>
</dbReference>
<evidence type="ECO:0000256" key="1">
    <source>
        <dbReference type="SAM" id="Coils"/>
    </source>
</evidence>
<dbReference type="EMBL" id="AFBB01000024">
    <property type="protein sequence ID" value="EGF12590.1"/>
    <property type="molecule type" value="Genomic_DNA"/>
</dbReference>
<dbReference type="eggNOG" id="COG1196">
    <property type="taxonomic scope" value="Bacteria"/>
</dbReference>
<sequence>MKLLRLTMQGFKSFADKTTIEFSDGMTVIVGPNGCGKSNISDAVRWVLGEQNVRNLRGQKSEDIIFSGSETRNTKQVAEVTMVLDNEDGKLPLQTAEVTISRRVFRSGESEFYINKRSCRLKDIHELLANSGLGKGTLAIIGQNRVDQVLTAQPEERRLIFEEVAGISLFRMRKNEGLRKLEKTDENMNRVKDMTALLDEQLVHLKEAAEKTKIYRKYEEEQKAINITEHLLKLASVNRMISKYETEIRNLTDENVKYETEISKFTTEKAKFEIKNEESKKELRESNEKVAKCLQELEKIRSDYRIRESLLQQVKDKLQKLKEDEEDQNLAENETKEELSAVIEDLKKCISEKEEKEKELLQAEEEKSKISSILQHEKEEYYKALDVDKKQLAERERLKQEFLHIKQEKVRLLEEKSKKQRIWN</sequence>
<evidence type="ECO:0000259" key="2">
    <source>
        <dbReference type="Pfam" id="PF02463"/>
    </source>
</evidence>
<dbReference type="RefSeq" id="WP_007556399.1">
    <property type="nucleotide sequence ID" value="NZ_GL878519.1"/>
</dbReference>
<dbReference type="InterPro" id="IPR003395">
    <property type="entry name" value="RecF/RecN/SMC_N"/>
</dbReference>
<proteinExistence type="predicted"/>
<evidence type="ECO:0000313" key="3">
    <source>
        <dbReference type="EMBL" id="EGF12590.1"/>
    </source>
</evidence>
<reference evidence="3 4" key="1">
    <citation type="submission" date="2011-02" db="EMBL/GenBank/DDBJ databases">
        <authorList>
            <person name="Muzny D."/>
            <person name="Qin X."/>
            <person name="Deng J."/>
            <person name="Jiang H."/>
            <person name="Liu Y."/>
            <person name="Qu J."/>
            <person name="Song X.-Z."/>
            <person name="Zhang L."/>
            <person name="Thornton R."/>
            <person name="Coyle M."/>
            <person name="Francisco L."/>
            <person name="Jackson L."/>
            <person name="Javaid M."/>
            <person name="Korchina V."/>
            <person name="Kovar C."/>
            <person name="Mata R."/>
            <person name="Mathew T."/>
            <person name="Ngo R."/>
            <person name="Nguyen L."/>
            <person name="Nguyen N."/>
            <person name="Okwuonu G."/>
            <person name="Ongeri F."/>
            <person name="Pham C."/>
            <person name="Simmons D."/>
            <person name="Wilczek-Boney K."/>
            <person name="Hale W."/>
            <person name="Jakkamsetti A."/>
            <person name="Pham P."/>
            <person name="Ruth R."/>
            <person name="San Lucas F."/>
            <person name="Warren J."/>
            <person name="Zhang J."/>
            <person name="Zhao Z."/>
            <person name="Zhou C."/>
            <person name="Zhu D."/>
            <person name="Lee S."/>
            <person name="Bess C."/>
            <person name="Blankenburg K."/>
            <person name="Forbes L."/>
            <person name="Fu Q."/>
            <person name="Gubbala S."/>
            <person name="Hirani K."/>
            <person name="Jayaseelan J.C."/>
            <person name="Lara F."/>
            <person name="Munidasa M."/>
            <person name="Palculict T."/>
            <person name="Patil S."/>
            <person name="Pu L.-L."/>
            <person name="Saada N."/>
            <person name="Tang L."/>
            <person name="Weissenberger G."/>
            <person name="Zhu Y."/>
            <person name="Hemphill L."/>
            <person name="Shang Y."/>
            <person name="Youmans B."/>
            <person name="Ayvaz T."/>
            <person name="Ross M."/>
            <person name="Santibanez J."/>
            <person name="Aqrawi P."/>
            <person name="Gross S."/>
            <person name="Joshi V."/>
            <person name="Fowler G."/>
            <person name="Nazareth L."/>
            <person name="Reid J."/>
            <person name="Worley K."/>
            <person name="Petrosino J."/>
            <person name="Highlander S."/>
            <person name="Gibbs R."/>
        </authorList>
    </citation>
    <scope>NUCLEOTIDE SEQUENCE [LARGE SCALE GENOMIC DNA]</scope>
    <source>
        <strain evidence="3 4">DSM 19965</strain>
    </source>
</reference>
<accession>F2BY29</accession>
<dbReference type="HOGENOM" id="CLU_001042_3_0_9"/>